<keyword evidence="2" id="KW-0378">Hydrolase</keyword>
<dbReference type="EMBL" id="JACIDY010000003">
    <property type="protein sequence ID" value="MBB3940101.1"/>
    <property type="molecule type" value="Genomic_DNA"/>
</dbReference>
<dbReference type="InterPro" id="IPR051044">
    <property type="entry name" value="MAG_DAG_Lipase"/>
</dbReference>
<reference evidence="2 3" key="1">
    <citation type="submission" date="2020-08" db="EMBL/GenBank/DDBJ databases">
        <title>Genomic Encyclopedia of Type Strains, Phase IV (KMG-IV): sequencing the most valuable type-strain genomes for metagenomic binning, comparative biology and taxonomic classification.</title>
        <authorList>
            <person name="Goeker M."/>
        </authorList>
    </citation>
    <scope>NUCLEOTIDE SEQUENCE [LARGE SCALE GENOMIC DNA]</scope>
    <source>
        <strain evidence="2 3">DSM 27568</strain>
    </source>
</reference>
<feature type="domain" description="Serine aminopeptidase S33" evidence="1">
    <location>
        <begin position="46"/>
        <end position="302"/>
    </location>
</feature>
<dbReference type="RefSeq" id="WP_343055834.1">
    <property type="nucleotide sequence ID" value="NZ_JACIDY010000003.1"/>
</dbReference>
<protein>
    <submittedName>
        <fullName evidence="2">Lysophospholipase</fullName>
        <ecNumber evidence="2">3.1.1.5</ecNumber>
    </submittedName>
</protein>
<proteinExistence type="predicted"/>
<dbReference type="EC" id="3.1.1.5" evidence="2"/>
<keyword evidence="3" id="KW-1185">Reference proteome</keyword>
<dbReference type="PANTHER" id="PTHR11614">
    <property type="entry name" value="PHOSPHOLIPASE-RELATED"/>
    <property type="match status" value="1"/>
</dbReference>
<accession>A0A7W6BY51</accession>
<dbReference type="GO" id="GO:0004622">
    <property type="term" value="F:phosphatidylcholine lysophospholipase activity"/>
    <property type="evidence" value="ECO:0007669"/>
    <property type="project" value="UniProtKB-EC"/>
</dbReference>
<sequence>MSDPDVLTRAAAAYDGRSIPPGAQETTWRAADGQLIRRLDWPQPGKARGALLFAPGRADFYEKHLSVLYEWHAAGWHVSSIDWRGQAMSGRLGLDATTGHADDFAPWVADLAAFWRSWEADAPGPHVLVGHSMGGHLALRAVVERQVRPDALVLVAPMLGLNPGWVPSTVLHPLGNLVARLRQRHQPAWKWERGLVPLSNMRMQLLTHDDVRFADEDWWYEQRPDLALGPPSWGWIAAALASIRGLDRRGALESVDVPVLLLGTTADRLVSWRAIRRAAARIPKAELVTFGSEARHEILRESATVRQRALDAVARFLDRAVPPQNHSQAQAQAGD</sequence>
<evidence type="ECO:0000313" key="3">
    <source>
        <dbReference type="Proteomes" id="UP000561459"/>
    </source>
</evidence>
<organism evidence="2 3">
    <name type="scientific">Novosphingobium fluoreni</name>
    <dbReference type="NCBI Taxonomy" id="1391222"/>
    <lineage>
        <taxon>Bacteria</taxon>
        <taxon>Pseudomonadati</taxon>
        <taxon>Pseudomonadota</taxon>
        <taxon>Alphaproteobacteria</taxon>
        <taxon>Sphingomonadales</taxon>
        <taxon>Sphingomonadaceae</taxon>
        <taxon>Novosphingobium</taxon>
    </lineage>
</organism>
<dbReference type="Gene3D" id="3.40.50.1820">
    <property type="entry name" value="alpha/beta hydrolase"/>
    <property type="match status" value="1"/>
</dbReference>
<dbReference type="Proteomes" id="UP000561459">
    <property type="component" value="Unassembled WGS sequence"/>
</dbReference>
<dbReference type="AlphaFoldDB" id="A0A7W6BY51"/>
<name>A0A7W6BY51_9SPHN</name>
<evidence type="ECO:0000313" key="2">
    <source>
        <dbReference type="EMBL" id="MBB3940101.1"/>
    </source>
</evidence>
<evidence type="ECO:0000259" key="1">
    <source>
        <dbReference type="Pfam" id="PF12146"/>
    </source>
</evidence>
<dbReference type="InterPro" id="IPR022742">
    <property type="entry name" value="Hydrolase_4"/>
</dbReference>
<comment type="caution">
    <text evidence="2">The sequence shown here is derived from an EMBL/GenBank/DDBJ whole genome shotgun (WGS) entry which is preliminary data.</text>
</comment>
<gene>
    <name evidence="2" type="ORF">GGR39_001751</name>
</gene>
<dbReference type="InterPro" id="IPR029058">
    <property type="entry name" value="AB_hydrolase_fold"/>
</dbReference>
<dbReference type="Pfam" id="PF12146">
    <property type="entry name" value="Hydrolase_4"/>
    <property type="match status" value="1"/>
</dbReference>
<dbReference type="SUPFAM" id="SSF53474">
    <property type="entry name" value="alpha/beta-Hydrolases"/>
    <property type="match status" value="1"/>
</dbReference>